<dbReference type="KEGG" id="mesg:MLAUSG7_0274"/>
<dbReference type="SMART" id="SM00729">
    <property type="entry name" value="Elp3"/>
    <property type="match status" value="1"/>
</dbReference>
<evidence type="ECO:0000256" key="5">
    <source>
        <dbReference type="ARBA" id="ARBA00023014"/>
    </source>
</evidence>
<feature type="binding site" evidence="7">
    <location>
        <position position="100"/>
    </location>
    <ligand>
        <name>[4Fe-4S] cluster</name>
        <dbReference type="ChEBI" id="CHEBI:49883"/>
        <note>4Fe-4S-S-AdoMet</note>
    </ligand>
</feature>
<dbReference type="EMBL" id="LR792632">
    <property type="protein sequence ID" value="CAB3287554.1"/>
    <property type="molecule type" value="Genomic_DNA"/>
</dbReference>
<sequence length="384" mass="43697">MCEIFINLKILSYILNYAHYFSENGGLMVFEKIYENFKELKEGNKKIIKEGLIDKDEALKLFKIDKWRDYLKLFDIASRVRDYFKKEIEITSTIHITNICKVNPKCLYCGFAAGTSKEGYYKPFRLSDEEIKKSAIAIEESGIYRVSCSSAHGYEGKEVLRALKIVKENTNLEVLINAGADLTEKSIKDLKKYGIDTICCNLETINENLFKKVKPGEELEDRIRVCKLVNKYNIELSSGLLIGIGESYEDRVEHLFYLKNELNVGEIPIMGFNPYKGTPMENHPRCSALEQAKTIAITRLLFPNIRITSPTPTIGAELVQFALLGGASNVATVIPRNHPINIKGVGNPKTGNLEEVVKLIKELGVKPKLDWKKYEEYLEKYGNK</sequence>
<dbReference type="GO" id="GO:0046872">
    <property type="term" value="F:metal ion binding"/>
    <property type="evidence" value="ECO:0007669"/>
    <property type="project" value="UniProtKB-KW"/>
</dbReference>
<dbReference type="Proteomes" id="UP000679213">
    <property type="component" value="Chromosome I"/>
</dbReference>
<dbReference type="SMART" id="SM00876">
    <property type="entry name" value="BATS"/>
    <property type="match status" value="1"/>
</dbReference>
<dbReference type="InterPro" id="IPR002684">
    <property type="entry name" value="Biotin_synth/BioAB"/>
</dbReference>
<dbReference type="SFLD" id="SFLDG01279">
    <property type="entry name" value="HMD_cofactor_maturase_(HmdB-li"/>
    <property type="match status" value="1"/>
</dbReference>
<dbReference type="InterPro" id="IPR013785">
    <property type="entry name" value="Aldolase_TIM"/>
</dbReference>
<keyword evidence="1 7" id="KW-0004">4Fe-4S</keyword>
<dbReference type="Gene3D" id="3.20.20.70">
    <property type="entry name" value="Aldolase class I"/>
    <property type="match status" value="1"/>
</dbReference>
<dbReference type="SFLD" id="SFLDF00330">
    <property type="entry name" value="HMD_cofactor_maturase_(HmdB-li"/>
    <property type="match status" value="1"/>
</dbReference>
<evidence type="ECO:0000256" key="3">
    <source>
        <dbReference type="ARBA" id="ARBA00022723"/>
    </source>
</evidence>
<name>A0A8D6PPV0_9EURY</name>
<dbReference type="InterPro" id="IPR010722">
    <property type="entry name" value="BATS_dom"/>
</dbReference>
<dbReference type="GO" id="GO:0004076">
    <property type="term" value="F:biotin synthase activity"/>
    <property type="evidence" value="ECO:0007669"/>
    <property type="project" value="InterPro"/>
</dbReference>
<feature type="binding site" evidence="7">
    <location>
        <position position="109"/>
    </location>
    <ligand>
        <name>[4Fe-4S] cluster</name>
        <dbReference type="ChEBI" id="CHEBI:49883"/>
        <note>4Fe-4S-S-AdoMet</note>
    </ligand>
</feature>
<keyword evidence="2 7" id="KW-0949">S-adenosyl-L-methionine</keyword>
<dbReference type="InterPro" id="IPR058240">
    <property type="entry name" value="rSAM_sf"/>
</dbReference>
<evidence type="ECO:0000256" key="4">
    <source>
        <dbReference type="ARBA" id="ARBA00023004"/>
    </source>
</evidence>
<evidence type="ECO:0000256" key="1">
    <source>
        <dbReference type="ARBA" id="ARBA00022485"/>
    </source>
</evidence>
<evidence type="ECO:0000313" key="11">
    <source>
        <dbReference type="Proteomes" id="UP000679213"/>
    </source>
</evidence>
<dbReference type="GO" id="GO:0009102">
    <property type="term" value="P:biotin biosynthetic process"/>
    <property type="evidence" value="ECO:0007669"/>
    <property type="project" value="InterPro"/>
</dbReference>
<keyword evidence="11" id="KW-1185">Reference proteome</keyword>
<keyword evidence="3" id="KW-0479">Metal-binding</keyword>
<reference evidence="10 11" key="1">
    <citation type="submission" date="2020-04" db="EMBL/GenBank/DDBJ databases">
        <authorList>
            <consortium name="Genoscope - CEA"/>
            <person name="William W."/>
        </authorList>
    </citation>
    <scope>NUCLEOTIDE SEQUENCE [LARGE SCALE GENOMIC DNA]</scope>
    <source>
        <strain evidence="10 11">SG7</strain>
    </source>
</reference>
<dbReference type="GO" id="GO:0051539">
    <property type="term" value="F:4 iron, 4 sulfur cluster binding"/>
    <property type="evidence" value="ECO:0007669"/>
    <property type="project" value="UniProtKB-KW"/>
</dbReference>
<dbReference type="Pfam" id="PF06968">
    <property type="entry name" value="BATS"/>
    <property type="match status" value="1"/>
</dbReference>
<dbReference type="InterPro" id="IPR023858">
    <property type="entry name" value="HcgA-like"/>
</dbReference>
<evidence type="ECO:0000256" key="7">
    <source>
        <dbReference type="PIRSR" id="PIRSR004762-1"/>
    </source>
</evidence>
<dbReference type="GO" id="GO:0051537">
    <property type="term" value="F:2 iron, 2 sulfur cluster binding"/>
    <property type="evidence" value="ECO:0007669"/>
    <property type="project" value="TreeGrafter"/>
</dbReference>
<keyword evidence="5 7" id="KW-0411">Iron-sulfur</keyword>
<evidence type="ECO:0000256" key="6">
    <source>
        <dbReference type="ARBA" id="ARBA00034078"/>
    </source>
</evidence>
<comment type="cofactor">
    <cofactor evidence="6">
        <name>[2Fe-2S] cluster</name>
        <dbReference type="ChEBI" id="CHEBI:190135"/>
    </cofactor>
</comment>
<dbReference type="PIRSF" id="PIRSF004762">
    <property type="entry name" value="CHP00423"/>
    <property type="match status" value="1"/>
</dbReference>
<feature type="domain" description="Radical SAM core" evidence="9">
    <location>
        <begin position="86"/>
        <end position="310"/>
    </location>
</feature>
<dbReference type="PANTHER" id="PTHR22976:SF2">
    <property type="entry name" value="BIOTIN SYNTHASE, MITOCHONDRIAL"/>
    <property type="match status" value="1"/>
</dbReference>
<dbReference type="NCBIfam" id="TIGR03957">
    <property type="entry name" value="rSAM_HmdB"/>
    <property type="match status" value="1"/>
</dbReference>
<feature type="binding site" evidence="7">
    <location>
        <position position="106"/>
    </location>
    <ligand>
        <name>[4Fe-4S] cluster</name>
        <dbReference type="ChEBI" id="CHEBI:49883"/>
        <note>4Fe-4S-S-AdoMet</note>
    </ligand>
</feature>
<dbReference type="AlphaFoldDB" id="A0A8D6PPV0"/>
<keyword evidence="4 7" id="KW-0408">Iron</keyword>
<dbReference type="SUPFAM" id="SSF102114">
    <property type="entry name" value="Radical SAM enzymes"/>
    <property type="match status" value="1"/>
</dbReference>
<evidence type="ECO:0000313" key="10">
    <source>
        <dbReference type="EMBL" id="CAB3287554.1"/>
    </source>
</evidence>
<dbReference type="Pfam" id="PF04055">
    <property type="entry name" value="Radical_SAM"/>
    <property type="match status" value="1"/>
</dbReference>
<dbReference type="PANTHER" id="PTHR22976">
    <property type="entry name" value="BIOTIN SYNTHASE"/>
    <property type="match status" value="1"/>
</dbReference>
<dbReference type="CDD" id="cd01335">
    <property type="entry name" value="Radical_SAM"/>
    <property type="match status" value="1"/>
</dbReference>
<dbReference type="SFLD" id="SFLDG01060">
    <property type="entry name" value="BATS_domain_containing"/>
    <property type="match status" value="1"/>
</dbReference>
<organism evidence="10 11">
    <name type="scientific">Methanocaldococcus lauensis</name>
    <dbReference type="NCBI Taxonomy" id="2546128"/>
    <lineage>
        <taxon>Archaea</taxon>
        <taxon>Methanobacteriati</taxon>
        <taxon>Methanobacteriota</taxon>
        <taxon>Methanomada group</taxon>
        <taxon>Methanococci</taxon>
        <taxon>Methanococcales</taxon>
        <taxon>Methanocaldococcaceae</taxon>
        <taxon>Methanocaldococcus</taxon>
    </lineage>
</organism>
<comment type="cofactor">
    <cofactor evidence="7">
        <name>[4Fe-4S] cluster</name>
        <dbReference type="ChEBI" id="CHEBI:49883"/>
    </cofactor>
    <text evidence="7">Binds 1 [4Fe-4S] cluster. The cluster is coordinated with 3 cysteines and an exchangeable S-adenosyl-L-methionine.</text>
</comment>
<proteinExistence type="predicted"/>
<accession>A0A8D6PPV0</accession>
<evidence type="ECO:0000256" key="2">
    <source>
        <dbReference type="ARBA" id="ARBA00022691"/>
    </source>
</evidence>
<dbReference type="InterPro" id="IPR007197">
    <property type="entry name" value="rSAM"/>
</dbReference>
<evidence type="ECO:0000256" key="8">
    <source>
        <dbReference type="PIRSR" id="PIRSR004762-2"/>
    </source>
</evidence>
<protein>
    <submittedName>
        <fullName evidence="10">Biotin synthase 3</fullName>
    </submittedName>
</protein>
<feature type="binding site" evidence="8">
    <location>
        <position position="203"/>
    </location>
    <ligand>
        <name>S-adenosyl-L-methionine</name>
        <dbReference type="ChEBI" id="CHEBI:59789"/>
    </ligand>
</feature>
<dbReference type="SFLD" id="SFLDS00029">
    <property type="entry name" value="Radical_SAM"/>
    <property type="match status" value="1"/>
</dbReference>
<dbReference type="PROSITE" id="PS51918">
    <property type="entry name" value="RADICAL_SAM"/>
    <property type="match status" value="1"/>
</dbReference>
<feature type="binding site" evidence="8">
    <location>
        <position position="222"/>
    </location>
    <ligand>
        <name>S-adenosyl-L-methionine</name>
        <dbReference type="ChEBI" id="CHEBI:59789"/>
    </ligand>
</feature>
<gene>
    <name evidence="10" type="ORF">MLAUSG7_0274</name>
</gene>
<evidence type="ECO:0000259" key="9">
    <source>
        <dbReference type="PROSITE" id="PS51918"/>
    </source>
</evidence>
<dbReference type="InterPro" id="IPR006638">
    <property type="entry name" value="Elp3/MiaA/NifB-like_rSAM"/>
</dbReference>